<keyword evidence="3" id="KW-0808">Transferase</keyword>
<keyword evidence="3" id="KW-0418">Kinase</keyword>
<feature type="transmembrane region" description="Helical" evidence="2">
    <location>
        <begin position="109"/>
        <end position="137"/>
    </location>
</feature>
<proteinExistence type="predicted"/>
<accession>A0A087DH34</accession>
<gene>
    <name evidence="3" type="ORF">BSCA_1479</name>
</gene>
<feature type="transmembrane region" description="Helical" evidence="2">
    <location>
        <begin position="67"/>
        <end position="88"/>
    </location>
</feature>
<evidence type="ECO:0000313" key="4">
    <source>
        <dbReference type="Proteomes" id="UP000029033"/>
    </source>
</evidence>
<keyword evidence="2" id="KW-0812">Transmembrane</keyword>
<sequence>MGVSMHPAPGPVRALRDGWGMVRPRGFPQWCGFLSVCLVAVDLVGWSKPLPAQDLAVTVMTLYMTFLMWHNPKVSCGVFLLMTAIVSMSPDPNHAVGTSNIFFMPAAGYILPWWVVCLAIVFLVAQGALLMSFGMLPSLPADSGATGAWPTSKPGEILMFAAVAALLYVVLFGIGMLMRNRDDKRARRLAEERLRWTHARMVSRQRDAELTAAIHDSVTNDLSYMALMADQLGLIAATLPRNEDTALVVETSRALRERSRHALQAVHEVIDLLEERAPSGGVVSRTALQAAVETLMRDEDAKLRDMGIEGFGRFESGESGESGEFVQSGESHGSGEPDWSDASAGLGIAASVDAAVRDAAIGMIGEIYANLVRHCRPHADNYVLTVVLGRSALRIEESNGYDARRSHAEALDGVRSGRGLGLHRSVIESLGGLIETSGAHGVWRIAVTLPLIPPSRHPAAAQPGVASV</sequence>
<keyword evidence="2" id="KW-1133">Transmembrane helix</keyword>
<dbReference type="AlphaFoldDB" id="A0A087DH34"/>
<feature type="region of interest" description="Disordered" evidence="1">
    <location>
        <begin position="312"/>
        <end position="338"/>
    </location>
</feature>
<dbReference type="GO" id="GO:0016301">
    <property type="term" value="F:kinase activity"/>
    <property type="evidence" value="ECO:0007669"/>
    <property type="project" value="UniProtKB-KW"/>
</dbReference>
<reference evidence="3 4" key="1">
    <citation type="submission" date="2014-03" db="EMBL/GenBank/DDBJ databases">
        <title>Genomics of Bifidobacteria.</title>
        <authorList>
            <person name="Ventura M."/>
            <person name="Milani C."/>
            <person name="Lugli G.A."/>
        </authorList>
    </citation>
    <scope>NUCLEOTIDE SEQUENCE [LARGE SCALE GENOMIC DNA]</scope>
    <source>
        <strain evidence="3 4">LMG 21589</strain>
    </source>
</reference>
<keyword evidence="4" id="KW-1185">Reference proteome</keyword>
<dbReference type="eggNOG" id="COG4585">
    <property type="taxonomic scope" value="Bacteria"/>
</dbReference>
<organism evidence="3 4">
    <name type="scientific">Bifidobacterium scardovii</name>
    <dbReference type="NCBI Taxonomy" id="158787"/>
    <lineage>
        <taxon>Bacteria</taxon>
        <taxon>Bacillati</taxon>
        <taxon>Actinomycetota</taxon>
        <taxon>Actinomycetes</taxon>
        <taxon>Bifidobacteriales</taxon>
        <taxon>Bifidobacteriaceae</taxon>
        <taxon>Bifidobacterium</taxon>
    </lineage>
</organism>
<protein>
    <submittedName>
        <fullName evidence="3">Histidine kinase</fullName>
    </submittedName>
</protein>
<feature type="compositionally biased region" description="Low complexity" evidence="1">
    <location>
        <begin position="312"/>
        <end position="331"/>
    </location>
</feature>
<evidence type="ECO:0000313" key="3">
    <source>
        <dbReference type="EMBL" id="KFI94834.1"/>
    </source>
</evidence>
<comment type="caution">
    <text evidence="3">The sequence shown here is derived from an EMBL/GenBank/DDBJ whole genome shotgun (WGS) entry which is preliminary data.</text>
</comment>
<evidence type="ECO:0000256" key="1">
    <source>
        <dbReference type="SAM" id="MobiDB-lite"/>
    </source>
</evidence>
<dbReference type="STRING" id="158787.BSCA_1479"/>
<keyword evidence="2" id="KW-0472">Membrane</keyword>
<evidence type="ECO:0000256" key="2">
    <source>
        <dbReference type="SAM" id="Phobius"/>
    </source>
</evidence>
<name>A0A087DH34_9BIFI</name>
<feature type="transmembrane region" description="Helical" evidence="2">
    <location>
        <begin position="157"/>
        <end position="178"/>
    </location>
</feature>
<dbReference type="Proteomes" id="UP000029033">
    <property type="component" value="Unassembled WGS sequence"/>
</dbReference>
<dbReference type="EMBL" id="JGZO01000005">
    <property type="protein sequence ID" value="KFI94834.1"/>
    <property type="molecule type" value="Genomic_DNA"/>
</dbReference>